<proteinExistence type="predicted"/>
<evidence type="ECO:0000313" key="7">
    <source>
        <dbReference type="Proteomes" id="UP000178622"/>
    </source>
</evidence>
<feature type="transmembrane region" description="Helical" evidence="5">
    <location>
        <begin position="365"/>
        <end position="384"/>
    </location>
</feature>
<dbReference type="AlphaFoldDB" id="A0A1E8GLC9"/>
<organism evidence="6 7">
    <name type="scientific">Floricoccus tropicus</name>
    <dbReference type="NCBI Taxonomy" id="1859473"/>
    <lineage>
        <taxon>Bacteria</taxon>
        <taxon>Bacillati</taxon>
        <taxon>Bacillota</taxon>
        <taxon>Bacilli</taxon>
        <taxon>Lactobacillales</taxon>
        <taxon>Streptococcaceae</taxon>
        <taxon>Floricoccus</taxon>
    </lineage>
</organism>
<feature type="transmembrane region" description="Helical" evidence="5">
    <location>
        <begin position="7"/>
        <end position="32"/>
    </location>
</feature>
<dbReference type="Gene3D" id="1.10.3080.10">
    <property type="entry name" value="Clc chloride channel"/>
    <property type="match status" value="1"/>
</dbReference>
<gene>
    <name evidence="6" type="ORF">BG261_04105</name>
</gene>
<evidence type="ECO:0000256" key="5">
    <source>
        <dbReference type="SAM" id="Phobius"/>
    </source>
</evidence>
<keyword evidence="4 5" id="KW-0472">Membrane</keyword>
<dbReference type="InterPro" id="IPR014743">
    <property type="entry name" value="Cl-channel_core"/>
</dbReference>
<evidence type="ECO:0000313" key="6">
    <source>
        <dbReference type="EMBL" id="OFI49064.1"/>
    </source>
</evidence>
<dbReference type="GO" id="GO:0015108">
    <property type="term" value="F:chloride transmembrane transporter activity"/>
    <property type="evidence" value="ECO:0007669"/>
    <property type="project" value="InterPro"/>
</dbReference>
<reference evidence="7" key="1">
    <citation type="submission" date="2016-09" db="EMBL/GenBank/DDBJ databases">
        <title>Draft genome sequence of a novel species of the family Streptococcaceae isolated from flowers.</title>
        <authorList>
            <person name="Chuah L.-O."/>
            <person name="Yap K.-P."/>
            <person name="Thong K.L."/>
            <person name="Liong M.T."/>
            <person name="Ahmad R."/>
            <person name="Rusul G."/>
        </authorList>
    </citation>
    <scope>NUCLEOTIDE SEQUENCE [LARGE SCALE GENOMIC DNA]</scope>
    <source>
        <strain evidence="7">DF1</strain>
    </source>
</reference>
<evidence type="ECO:0000256" key="1">
    <source>
        <dbReference type="ARBA" id="ARBA00004141"/>
    </source>
</evidence>
<evidence type="ECO:0008006" key="8">
    <source>
        <dbReference type="Google" id="ProtNLM"/>
    </source>
</evidence>
<feature type="transmembrane region" description="Helical" evidence="5">
    <location>
        <begin position="139"/>
        <end position="163"/>
    </location>
</feature>
<evidence type="ECO:0000256" key="2">
    <source>
        <dbReference type="ARBA" id="ARBA00022692"/>
    </source>
</evidence>
<name>A0A1E8GLC9_9LACT</name>
<comment type="caution">
    <text evidence="6">The sequence shown here is derived from an EMBL/GenBank/DDBJ whole genome shotgun (WGS) entry which is preliminary data.</text>
</comment>
<protein>
    <recommendedName>
        <fullName evidence="8">Voltage-gated chloride channel protein</fullName>
    </recommendedName>
</protein>
<feature type="transmembrane region" description="Helical" evidence="5">
    <location>
        <begin position="213"/>
        <end position="236"/>
    </location>
</feature>
<keyword evidence="7" id="KW-1185">Reference proteome</keyword>
<evidence type="ECO:0000256" key="3">
    <source>
        <dbReference type="ARBA" id="ARBA00022989"/>
    </source>
</evidence>
<dbReference type="Pfam" id="PF00654">
    <property type="entry name" value="Voltage_CLC"/>
    <property type="match status" value="1"/>
</dbReference>
<feature type="transmembrane region" description="Helical" evidence="5">
    <location>
        <begin position="320"/>
        <end position="345"/>
    </location>
</feature>
<dbReference type="GO" id="GO:0016020">
    <property type="term" value="C:membrane"/>
    <property type="evidence" value="ECO:0007669"/>
    <property type="project" value="UniProtKB-SubCell"/>
</dbReference>
<keyword evidence="2 5" id="KW-0812">Transmembrane</keyword>
<feature type="transmembrane region" description="Helical" evidence="5">
    <location>
        <begin position="288"/>
        <end position="308"/>
    </location>
</feature>
<comment type="subcellular location">
    <subcellularLocation>
        <location evidence="1">Membrane</location>
        <topology evidence="1">Multi-pass membrane protein</topology>
    </subcellularLocation>
</comment>
<dbReference type="PANTHER" id="PTHR43427">
    <property type="entry name" value="CHLORIDE CHANNEL PROTEIN CLC-E"/>
    <property type="match status" value="1"/>
</dbReference>
<dbReference type="OrthoDB" id="9767361at2"/>
<keyword evidence="3 5" id="KW-1133">Transmembrane helix</keyword>
<dbReference type="PANTHER" id="PTHR43427:SF12">
    <property type="entry name" value="CHLORIDE TRANSPORTER"/>
    <property type="match status" value="1"/>
</dbReference>
<dbReference type="RefSeq" id="WP_070792348.1">
    <property type="nucleotide sequence ID" value="NZ_MKIR01000021.1"/>
</dbReference>
<dbReference type="EMBL" id="MKIR01000021">
    <property type="protein sequence ID" value="OFI49064.1"/>
    <property type="molecule type" value="Genomic_DNA"/>
</dbReference>
<evidence type="ECO:0000256" key="4">
    <source>
        <dbReference type="ARBA" id="ARBA00023136"/>
    </source>
</evidence>
<sequence length="403" mass="44070">MKSKYFYLFILSIVALPIGFIIACFDALFANILINITNFRIDHFYFLIPFLAPVGLVIVYCYQKYGGNIKQGMTLIFNAAFDDNIDIPLRLVPFAMISTWLTHLFGGSAGRTGVSMQIGATISSNINKFFKSKLKQKDLICIGIASGFTAMFQTPLAGAIFAVEVMEVGKINYQALIPCLIAAYTSRETVSFFGLKTFNPIIDNLPHFSFSNILSICIISIIFGIAGLGFSSLMSTSKKEFPKILPNSLVRVVVLGSILSLILILAHQGRYSGLGSNLINLSFSGKQIYSYDFLLKAALTILTLSIGYQGGEVTPLYSIGTSLGIMLAPLFGLPLYFSASLGYAAVFSSASNTLIAPMLIGAETFGFNMLPYFIICISISYFCNFNKSIYDGQRCTKKVESPN</sequence>
<feature type="transmembrane region" description="Helical" evidence="5">
    <location>
        <begin position="44"/>
        <end position="62"/>
    </location>
</feature>
<dbReference type="STRING" id="1859473.BG261_04105"/>
<feature type="transmembrane region" description="Helical" evidence="5">
    <location>
        <begin position="248"/>
        <end position="268"/>
    </location>
</feature>
<dbReference type="SUPFAM" id="SSF81340">
    <property type="entry name" value="Clc chloride channel"/>
    <property type="match status" value="1"/>
</dbReference>
<dbReference type="PROSITE" id="PS51257">
    <property type="entry name" value="PROKAR_LIPOPROTEIN"/>
    <property type="match status" value="1"/>
</dbReference>
<dbReference type="InterPro" id="IPR050368">
    <property type="entry name" value="ClC-type_chloride_channel"/>
</dbReference>
<dbReference type="Proteomes" id="UP000178622">
    <property type="component" value="Unassembled WGS sequence"/>
</dbReference>
<dbReference type="InterPro" id="IPR001807">
    <property type="entry name" value="ClC"/>
</dbReference>
<accession>A0A1E8GLC9</accession>